<gene>
    <name evidence="2" type="ORF">Trco_008393</name>
</gene>
<feature type="compositionally biased region" description="Low complexity" evidence="1">
    <location>
        <begin position="27"/>
        <end position="51"/>
    </location>
</feature>
<comment type="caution">
    <text evidence="2">The sequence shown here is derived from an EMBL/GenBank/DDBJ whole genome shotgun (WGS) entry which is preliminary data.</text>
</comment>
<evidence type="ECO:0000313" key="2">
    <source>
        <dbReference type="EMBL" id="KAH6603618.1"/>
    </source>
</evidence>
<accession>A0A9P8QIL0</accession>
<feature type="region of interest" description="Disordered" evidence="1">
    <location>
        <begin position="14"/>
        <end position="76"/>
    </location>
</feature>
<organism evidence="2 3">
    <name type="scientific">Trichoderma cornu-damae</name>
    <dbReference type="NCBI Taxonomy" id="654480"/>
    <lineage>
        <taxon>Eukaryota</taxon>
        <taxon>Fungi</taxon>
        <taxon>Dikarya</taxon>
        <taxon>Ascomycota</taxon>
        <taxon>Pezizomycotina</taxon>
        <taxon>Sordariomycetes</taxon>
        <taxon>Hypocreomycetidae</taxon>
        <taxon>Hypocreales</taxon>
        <taxon>Hypocreaceae</taxon>
        <taxon>Trichoderma</taxon>
    </lineage>
</organism>
<name>A0A9P8QIL0_9HYPO</name>
<dbReference type="AlphaFoldDB" id="A0A9P8QIL0"/>
<feature type="compositionally biased region" description="Polar residues" evidence="1">
    <location>
        <begin position="53"/>
        <end position="63"/>
    </location>
</feature>
<keyword evidence="3" id="KW-1185">Reference proteome</keyword>
<reference evidence="2" key="1">
    <citation type="submission" date="2021-08" db="EMBL/GenBank/DDBJ databases">
        <title>Chromosome-Level Trichoderma cornu-damae using Hi-C Data.</title>
        <authorList>
            <person name="Kim C.S."/>
        </authorList>
    </citation>
    <scope>NUCLEOTIDE SEQUENCE</scope>
    <source>
        <strain evidence="2">KA19-0412C</strain>
    </source>
</reference>
<protein>
    <submittedName>
        <fullName evidence="2">Uncharacterized protein</fullName>
    </submittedName>
</protein>
<evidence type="ECO:0000256" key="1">
    <source>
        <dbReference type="SAM" id="MobiDB-lite"/>
    </source>
</evidence>
<proteinExistence type="predicted"/>
<dbReference type="EMBL" id="JAIWOZ010000007">
    <property type="protein sequence ID" value="KAH6603618.1"/>
    <property type="molecule type" value="Genomic_DNA"/>
</dbReference>
<sequence length="76" mass="8465">MFFDDLLYIRAHMSTGVNHPKVFSPDNNNSHNNNNNNNNNNNRHSNSNRHSVLSGSRPVSKSANCDAGVKMPMNVV</sequence>
<evidence type="ECO:0000313" key="3">
    <source>
        <dbReference type="Proteomes" id="UP000827724"/>
    </source>
</evidence>
<dbReference type="Proteomes" id="UP000827724">
    <property type="component" value="Unassembled WGS sequence"/>
</dbReference>